<dbReference type="AlphaFoldDB" id="A0A3B1CUX6"/>
<dbReference type="EMBL" id="UOGF01000012">
    <property type="protein sequence ID" value="VAX26450.1"/>
    <property type="molecule type" value="Genomic_DNA"/>
</dbReference>
<dbReference type="SUPFAM" id="SSF54909">
    <property type="entry name" value="Dimeric alpha+beta barrel"/>
    <property type="match status" value="1"/>
</dbReference>
<dbReference type="Gene3D" id="3.30.70.100">
    <property type="match status" value="1"/>
</dbReference>
<protein>
    <recommendedName>
        <fullName evidence="1">DUF1330 domain-containing protein</fullName>
    </recommendedName>
</protein>
<evidence type="ECO:0000313" key="2">
    <source>
        <dbReference type="EMBL" id="VAX26450.1"/>
    </source>
</evidence>
<dbReference type="Pfam" id="PF07045">
    <property type="entry name" value="DUF1330"/>
    <property type="match status" value="1"/>
</dbReference>
<sequence length="124" mass="14536">MSFHKITIFLLLVGLAFYPYSSARGENKDMIKLVFVLKVTDEKKYREYRNKIEPLMQQLNIVVLKEYRISKVLHSANEKEAVNLLAIFGFPNQESKARFFSNPVYLEAKQLFAESTTHFEKLIE</sequence>
<dbReference type="InterPro" id="IPR010753">
    <property type="entry name" value="DUF1330"/>
</dbReference>
<name>A0A3B1CUX6_9ZZZZ</name>
<gene>
    <name evidence="2" type="ORF">MNBD_NITROSPIRAE01-476</name>
</gene>
<dbReference type="InterPro" id="IPR011008">
    <property type="entry name" value="Dimeric_a/b-barrel"/>
</dbReference>
<accession>A0A3B1CUX6</accession>
<evidence type="ECO:0000259" key="1">
    <source>
        <dbReference type="Pfam" id="PF07045"/>
    </source>
</evidence>
<organism evidence="2">
    <name type="scientific">hydrothermal vent metagenome</name>
    <dbReference type="NCBI Taxonomy" id="652676"/>
    <lineage>
        <taxon>unclassified sequences</taxon>
        <taxon>metagenomes</taxon>
        <taxon>ecological metagenomes</taxon>
    </lineage>
</organism>
<reference evidence="2" key="1">
    <citation type="submission" date="2018-06" db="EMBL/GenBank/DDBJ databases">
        <authorList>
            <person name="Zhirakovskaya E."/>
        </authorList>
    </citation>
    <scope>NUCLEOTIDE SEQUENCE</scope>
</reference>
<proteinExistence type="predicted"/>
<feature type="domain" description="DUF1330" evidence="1">
    <location>
        <begin position="34"/>
        <end position="113"/>
    </location>
</feature>